<reference evidence="2 3" key="1">
    <citation type="submission" date="2021-06" db="EMBL/GenBank/DDBJ databases">
        <authorList>
            <person name="Kallberg Y."/>
            <person name="Tangrot J."/>
            <person name="Rosling A."/>
        </authorList>
    </citation>
    <scope>NUCLEOTIDE SEQUENCE [LARGE SCALE GENOMIC DNA]</scope>
    <source>
        <strain evidence="2 3">120-4 pot B 10/14</strain>
    </source>
</reference>
<dbReference type="SUPFAM" id="SSF53098">
    <property type="entry name" value="Ribonuclease H-like"/>
    <property type="match status" value="1"/>
</dbReference>
<sequence length="356" mass="40679">MNNNNSSESDQKKKICTTCDPNLSKVYPWLEKSEDNDGVVTVFCTWCRAAKRVNQFTEGTNSLRKQTFERHLATVDHQKATIFQDNQQTTIIQGFTRQLNDQILKIISLMRNSIDNETFNQRQHEYASYENPISGRAFLASIAFVIEHEIIQDTSFTAKHLAIVTKYIAQNTPVLQYLGMIELENCNSESINNNLERFIIAKSLNIENLTHFGSDGASTMLGQRTGVAARLKKYNPYLTENHCIAHRLHLASQDAAEQVAYFKTYDTLVKGIYLYFSSSYKRLLTLKMVQHNLEEPELVLLNIISTRWLSFSNIIHNFHQCLESIKGALLEEAANNQQAASLLANINQNLKLQQCF</sequence>
<evidence type="ECO:0000313" key="2">
    <source>
        <dbReference type="EMBL" id="CAG8720731.1"/>
    </source>
</evidence>
<proteinExistence type="predicted"/>
<dbReference type="InterPro" id="IPR012337">
    <property type="entry name" value="RNaseH-like_sf"/>
</dbReference>
<comment type="caution">
    <text evidence="2">The sequence shown here is derived from an EMBL/GenBank/DDBJ whole genome shotgun (WGS) entry which is preliminary data.</text>
</comment>
<feature type="domain" description="C17orf113 probable zinc finger" evidence="1">
    <location>
        <begin position="27"/>
        <end position="85"/>
    </location>
</feature>
<dbReference type="EMBL" id="CAJVQB010008588">
    <property type="protein sequence ID" value="CAG8720731.1"/>
    <property type="molecule type" value="Genomic_DNA"/>
</dbReference>
<dbReference type="Pfam" id="PF25431">
    <property type="entry name" value="zf-C17orf113"/>
    <property type="match status" value="1"/>
</dbReference>
<evidence type="ECO:0000313" key="3">
    <source>
        <dbReference type="Proteomes" id="UP000789901"/>
    </source>
</evidence>
<protein>
    <submittedName>
        <fullName evidence="2">8026_t:CDS:1</fullName>
    </submittedName>
</protein>
<evidence type="ECO:0000259" key="1">
    <source>
        <dbReference type="Pfam" id="PF25431"/>
    </source>
</evidence>
<dbReference type="PANTHER" id="PTHR46880:SF5">
    <property type="entry name" value="DUF4371 DOMAIN-CONTAINING PROTEIN"/>
    <property type="match status" value="1"/>
</dbReference>
<keyword evidence="3" id="KW-1185">Reference proteome</keyword>
<organism evidence="2 3">
    <name type="scientific">Gigaspora margarita</name>
    <dbReference type="NCBI Taxonomy" id="4874"/>
    <lineage>
        <taxon>Eukaryota</taxon>
        <taxon>Fungi</taxon>
        <taxon>Fungi incertae sedis</taxon>
        <taxon>Mucoromycota</taxon>
        <taxon>Glomeromycotina</taxon>
        <taxon>Glomeromycetes</taxon>
        <taxon>Diversisporales</taxon>
        <taxon>Gigasporaceae</taxon>
        <taxon>Gigaspora</taxon>
    </lineage>
</organism>
<dbReference type="InterPro" id="IPR057456">
    <property type="entry name" value="Znf_C17orf113"/>
</dbReference>
<dbReference type="Proteomes" id="UP000789901">
    <property type="component" value="Unassembled WGS sequence"/>
</dbReference>
<accession>A0ABN7V3C6</accession>
<gene>
    <name evidence="2" type="ORF">GMARGA_LOCUS13498</name>
</gene>
<name>A0ABN7V3C6_GIGMA</name>
<dbReference type="PANTHER" id="PTHR46880">
    <property type="entry name" value="RAS-ASSOCIATING DOMAIN-CONTAINING PROTEIN"/>
    <property type="match status" value="1"/>
</dbReference>